<dbReference type="AlphaFoldDB" id="A0A6L3SU01"/>
<name>A0A6L3SU01_9HYPH</name>
<dbReference type="OrthoDB" id="8004488at2"/>
<evidence type="ECO:0000313" key="2">
    <source>
        <dbReference type="EMBL" id="KAB1077089.1"/>
    </source>
</evidence>
<dbReference type="Pfam" id="PF21834">
    <property type="entry name" value="DUF6894"/>
    <property type="match status" value="1"/>
</dbReference>
<reference evidence="2 3" key="1">
    <citation type="submission" date="2019-09" db="EMBL/GenBank/DDBJ databases">
        <title>YIM 48816 draft genome.</title>
        <authorList>
            <person name="Jiang L."/>
        </authorList>
    </citation>
    <scope>NUCLEOTIDE SEQUENCE [LARGE SCALE GENOMIC DNA]</scope>
    <source>
        <strain evidence="2 3">YIM 48816</strain>
    </source>
</reference>
<accession>A0A6L3SU01</accession>
<protein>
    <submittedName>
        <fullName evidence="2">Catalase</fullName>
    </submittedName>
</protein>
<evidence type="ECO:0000259" key="1">
    <source>
        <dbReference type="Pfam" id="PF21834"/>
    </source>
</evidence>
<sequence length="152" mass="16538">MARFFFNIRLDDAYLPERTGQCVEGPEAARAVARTIIRALVAQHGGEPRLLNAAIVVTDEAGDTVFALSFFEAIYVPVAPAVPVRTVGAPEARGRPTPAIAARTRLAALRTPLSGLRLRLAGRRRPWQACWAEGVLRLREAFGRPPFAVPGR</sequence>
<organism evidence="2 3">
    <name type="scientific">Methylobacterium soli</name>
    <dbReference type="NCBI Taxonomy" id="553447"/>
    <lineage>
        <taxon>Bacteria</taxon>
        <taxon>Pseudomonadati</taxon>
        <taxon>Pseudomonadota</taxon>
        <taxon>Alphaproteobacteria</taxon>
        <taxon>Hyphomicrobiales</taxon>
        <taxon>Methylobacteriaceae</taxon>
        <taxon>Methylobacterium</taxon>
    </lineage>
</organism>
<gene>
    <name evidence="2" type="ORF">F6X53_20680</name>
</gene>
<comment type="caution">
    <text evidence="2">The sequence shown here is derived from an EMBL/GenBank/DDBJ whole genome shotgun (WGS) entry which is preliminary data.</text>
</comment>
<evidence type="ECO:0000313" key="3">
    <source>
        <dbReference type="Proteomes" id="UP000474159"/>
    </source>
</evidence>
<keyword evidence="3" id="KW-1185">Reference proteome</keyword>
<dbReference type="EMBL" id="VZZK01000024">
    <property type="protein sequence ID" value="KAB1077089.1"/>
    <property type="molecule type" value="Genomic_DNA"/>
</dbReference>
<dbReference type="Proteomes" id="UP000474159">
    <property type="component" value="Unassembled WGS sequence"/>
</dbReference>
<dbReference type="InterPro" id="IPR054189">
    <property type="entry name" value="DUF6894"/>
</dbReference>
<proteinExistence type="predicted"/>
<feature type="domain" description="DUF6894" evidence="1">
    <location>
        <begin position="3"/>
        <end position="70"/>
    </location>
</feature>
<dbReference type="RefSeq" id="WP_151002124.1">
    <property type="nucleotide sequence ID" value="NZ_BPQY01000402.1"/>
</dbReference>